<dbReference type="AlphaFoldDB" id="A0A1F6NXX6"/>
<dbReference type="InterPro" id="IPR047140">
    <property type="entry name" value="LabA"/>
</dbReference>
<dbReference type="EMBL" id="MFQZ01000001">
    <property type="protein sequence ID" value="OGH88779.1"/>
    <property type="molecule type" value="Genomic_DNA"/>
</dbReference>
<proteinExistence type="predicted"/>
<dbReference type="Pfam" id="PF01936">
    <property type="entry name" value="NYN"/>
    <property type="match status" value="1"/>
</dbReference>
<organism evidence="2 3">
    <name type="scientific">Candidatus Magasanikbacteria bacterium RIFOXYC2_FULL_42_28</name>
    <dbReference type="NCBI Taxonomy" id="1798704"/>
    <lineage>
        <taxon>Bacteria</taxon>
        <taxon>Candidatus Magasanikiibacteriota</taxon>
    </lineage>
</organism>
<sequence length="255" mass="29261">MFKPKTPRVAELAKKFSDIIRQLDAIFDKPTNVYIDFANVKHWQKKLGWHIDLKRLKQLLDSFEMVKIVKFYYGTLENDPLENVYTKTATDCGYEVKTKPVKVMNWSIDVSGIDPGSPTVIANFIAKPFLYKLDVETIEFLNSKLLEMNRGGVKALKVLKCNFDVEIGRDMLLDYSQGDIDNFILWSGDSDFADPIQQLVDDNKKVMIFAVARRVSVELGQSQAGIFDIRKIKEFICRSKELSSEITADFKNKLL</sequence>
<gene>
    <name evidence="2" type="ORF">A3J93_01665</name>
</gene>
<dbReference type="PANTHER" id="PTHR35458">
    <property type="entry name" value="SLR0755 PROTEIN"/>
    <property type="match status" value="1"/>
</dbReference>
<dbReference type="InterPro" id="IPR021139">
    <property type="entry name" value="NYN"/>
</dbReference>
<protein>
    <recommendedName>
        <fullName evidence="1">NYN domain-containing protein</fullName>
    </recommendedName>
</protein>
<feature type="domain" description="NYN" evidence="1">
    <location>
        <begin position="160"/>
        <end position="214"/>
    </location>
</feature>
<dbReference type="GO" id="GO:0004540">
    <property type="term" value="F:RNA nuclease activity"/>
    <property type="evidence" value="ECO:0007669"/>
    <property type="project" value="InterPro"/>
</dbReference>
<evidence type="ECO:0000259" key="1">
    <source>
        <dbReference type="Pfam" id="PF01936"/>
    </source>
</evidence>
<reference evidence="2 3" key="1">
    <citation type="journal article" date="2016" name="Nat. Commun.">
        <title>Thousands of microbial genomes shed light on interconnected biogeochemical processes in an aquifer system.</title>
        <authorList>
            <person name="Anantharaman K."/>
            <person name="Brown C.T."/>
            <person name="Hug L.A."/>
            <person name="Sharon I."/>
            <person name="Castelle C.J."/>
            <person name="Probst A.J."/>
            <person name="Thomas B.C."/>
            <person name="Singh A."/>
            <person name="Wilkins M.J."/>
            <person name="Karaoz U."/>
            <person name="Brodie E.L."/>
            <person name="Williams K.H."/>
            <person name="Hubbard S.S."/>
            <person name="Banfield J.F."/>
        </authorList>
    </citation>
    <scope>NUCLEOTIDE SEQUENCE [LARGE SCALE GENOMIC DNA]</scope>
</reference>
<evidence type="ECO:0000313" key="2">
    <source>
        <dbReference type="EMBL" id="OGH88779.1"/>
    </source>
</evidence>
<comment type="caution">
    <text evidence="2">The sequence shown here is derived from an EMBL/GenBank/DDBJ whole genome shotgun (WGS) entry which is preliminary data.</text>
</comment>
<accession>A0A1F6NXX6</accession>
<dbReference type="STRING" id="1798704.A3J93_01665"/>
<evidence type="ECO:0000313" key="3">
    <source>
        <dbReference type="Proteomes" id="UP000177907"/>
    </source>
</evidence>
<dbReference type="Proteomes" id="UP000177907">
    <property type="component" value="Unassembled WGS sequence"/>
</dbReference>
<dbReference type="PANTHER" id="PTHR35458:SF2">
    <property type="entry name" value="SLR0755 PROTEIN"/>
    <property type="match status" value="1"/>
</dbReference>
<dbReference type="Gene3D" id="3.40.50.1010">
    <property type="entry name" value="5'-nuclease"/>
    <property type="match status" value="1"/>
</dbReference>
<name>A0A1F6NXX6_9BACT</name>